<dbReference type="EMBL" id="BAABRN010000033">
    <property type="protein sequence ID" value="GAA5502935.1"/>
    <property type="molecule type" value="Genomic_DNA"/>
</dbReference>
<comment type="caution">
    <text evidence="1">The sequence shown here is derived from an EMBL/GenBank/DDBJ whole genome shotgun (WGS) entry which is preliminary data.</text>
</comment>
<accession>A0ABP9VCH0</accession>
<dbReference type="Proteomes" id="UP001458946">
    <property type="component" value="Unassembled WGS sequence"/>
</dbReference>
<gene>
    <name evidence="1" type="ORF">Dxin01_02682</name>
</gene>
<evidence type="ECO:0000313" key="2">
    <source>
        <dbReference type="Proteomes" id="UP001458946"/>
    </source>
</evidence>
<keyword evidence="2" id="KW-1185">Reference proteome</keyword>
<protein>
    <recommendedName>
        <fullName evidence="3">Lipoprotein</fullName>
    </recommendedName>
</protein>
<proteinExistence type="predicted"/>
<dbReference type="RefSeq" id="WP_353542907.1">
    <property type="nucleotide sequence ID" value="NZ_BAABRN010000033.1"/>
</dbReference>
<name>A0ABP9VCH0_9DEIO</name>
<reference evidence="1 2" key="1">
    <citation type="submission" date="2024-02" db="EMBL/GenBank/DDBJ databases">
        <title>Deinococcus xinjiangensis NBRC 107630.</title>
        <authorList>
            <person name="Ichikawa N."/>
            <person name="Katano-Makiyama Y."/>
            <person name="Hidaka K."/>
        </authorList>
    </citation>
    <scope>NUCLEOTIDE SEQUENCE [LARGE SCALE GENOMIC DNA]</scope>
    <source>
        <strain evidence="1 2">NBRC 107630</strain>
    </source>
</reference>
<dbReference type="PROSITE" id="PS51257">
    <property type="entry name" value="PROKAR_LIPOPROTEIN"/>
    <property type="match status" value="1"/>
</dbReference>
<evidence type="ECO:0000313" key="1">
    <source>
        <dbReference type="EMBL" id="GAA5502935.1"/>
    </source>
</evidence>
<evidence type="ECO:0008006" key="3">
    <source>
        <dbReference type="Google" id="ProtNLM"/>
    </source>
</evidence>
<sequence>MKKSVFFVALLALSSCSPQKDQYTINLCNSALEKDFPKENGFTYRLIKVSKIYFKNNNETPDGPYTHIEMNVDNDMSNSFPKRMVCLFNKEDRLNQVLDKIIYERDFSDFIKD</sequence>
<organism evidence="1 2">
    <name type="scientific">Deinococcus xinjiangensis</name>
    <dbReference type="NCBI Taxonomy" id="457454"/>
    <lineage>
        <taxon>Bacteria</taxon>
        <taxon>Thermotogati</taxon>
        <taxon>Deinococcota</taxon>
        <taxon>Deinococci</taxon>
        <taxon>Deinococcales</taxon>
        <taxon>Deinococcaceae</taxon>
        <taxon>Deinococcus</taxon>
    </lineage>
</organism>